<sequence length="137" mass="14684">MTDRTVNDKNRESLATLIGNLPGLVTNLIKAEIDQLKTKAAHLGSYAGKGAIFVVLALIFLFFAIGTLVAVGILALALILPAWLAALIVFVAFLLIAVVLALIGLSFFKKMGADPNPIESVKKDLRAVKGEGEYDRY</sequence>
<organism evidence="2 3">
    <name type="scientific">Mycetocola manganoxydans</name>
    <dbReference type="NCBI Taxonomy" id="699879"/>
    <lineage>
        <taxon>Bacteria</taxon>
        <taxon>Bacillati</taxon>
        <taxon>Actinomycetota</taxon>
        <taxon>Actinomycetes</taxon>
        <taxon>Micrococcales</taxon>
        <taxon>Microbacteriaceae</taxon>
        <taxon>Mycetocola</taxon>
    </lineage>
</organism>
<dbReference type="AlphaFoldDB" id="A0A3L6ZTY2"/>
<keyword evidence="1" id="KW-0812">Transmembrane</keyword>
<dbReference type="Proteomes" id="UP000270299">
    <property type="component" value="Unassembled WGS sequence"/>
</dbReference>
<accession>A0A3L6ZTY2</accession>
<protein>
    <submittedName>
        <fullName evidence="2">Phage holin family protein</fullName>
    </submittedName>
</protein>
<proteinExistence type="predicted"/>
<dbReference type="OrthoDB" id="5082180at2"/>
<keyword evidence="1" id="KW-0472">Membrane</keyword>
<dbReference type="EMBL" id="RCUV01000008">
    <property type="protein sequence ID" value="RLP71436.1"/>
    <property type="molecule type" value="Genomic_DNA"/>
</dbReference>
<evidence type="ECO:0000313" key="2">
    <source>
        <dbReference type="EMBL" id="RLP71436.1"/>
    </source>
</evidence>
<dbReference type="RefSeq" id="WP_121672952.1">
    <property type="nucleotide sequence ID" value="NZ_BMXM01000004.1"/>
</dbReference>
<feature type="transmembrane region" description="Helical" evidence="1">
    <location>
        <begin position="51"/>
        <end position="77"/>
    </location>
</feature>
<feature type="transmembrane region" description="Helical" evidence="1">
    <location>
        <begin position="83"/>
        <end position="108"/>
    </location>
</feature>
<evidence type="ECO:0000313" key="3">
    <source>
        <dbReference type="Proteomes" id="UP000270299"/>
    </source>
</evidence>
<evidence type="ECO:0000256" key="1">
    <source>
        <dbReference type="SAM" id="Phobius"/>
    </source>
</evidence>
<gene>
    <name evidence="2" type="ORF">D9V29_08835</name>
</gene>
<dbReference type="Pfam" id="PF07332">
    <property type="entry name" value="Phage_holin_3_6"/>
    <property type="match status" value="1"/>
</dbReference>
<keyword evidence="3" id="KW-1185">Reference proteome</keyword>
<keyword evidence="1" id="KW-1133">Transmembrane helix</keyword>
<comment type="caution">
    <text evidence="2">The sequence shown here is derived from an EMBL/GenBank/DDBJ whole genome shotgun (WGS) entry which is preliminary data.</text>
</comment>
<reference evidence="2 3" key="1">
    <citation type="submission" date="2018-10" db="EMBL/GenBank/DDBJ databases">
        <authorList>
            <person name="Li J."/>
        </authorList>
    </citation>
    <scope>NUCLEOTIDE SEQUENCE [LARGE SCALE GENOMIC DNA]</scope>
    <source>
        <strain evidence="2 3">CCTCC AB209002</strain>
    </source>
</reference>
<name>A0A3L6ZTY2_9MICO</name>
<dbReference type="InterPro" id="IPR009937">
    <property type="entry name" value="Phage_holin_3_6"/>
</dbReference>